<dbReference type="EMBL" id="JAKWFO010000003">
    <property type="protein sequence ID" value="KAI9637851.1"/>
    <property type="molecule type" value="Genomic_DNA"/>
</dbReference>
<reference evidence="2" key="1">
    <citation type="journal article" date="2022" name="G3 (Bethesda)">
        <title>High quality genome of the basidiomycete yeast Dioszegia hungarica PDD-24b-2 isolated from cloud water.</title>
        <authorList>
            <person name="Jarrige D."/>
            <person name="Haridas S."/>
            <person name="Bleykasten-Grosshans C."/>
            <person name="Joly M."/>
            <person name="Nadalig T."/>
            <person name="Sancelme M."/>
            <person name="Vuilleumier S."/>
            <person name="Grigoriev I.V."/>
            <person name="Amato P."/>
            <person name="Bringel F."/>
        </authorList>
    </citation>
    <scope>NUCLEOTIDE SEQUENCE</scope>
    <source>
        <strain evidence="2">PDD-24b-2</strain>
    </source>
</reference>
<evidence type="ECO:0000313" key="2">
    <source>
        <dbReference type="EMBL" id="KAI9637851.1"/>
    </source>
</evidence>
<proteinExistence type="predicted"/>
<keyword evidence="1" id="KW-0732">Signal</keyword>
<evidence type="ECO:0000313" key="3">
    <source>
        <dbReference type="Proteomes" id="UP001164286"/>
    </source>
</evidence>
<dbReference type="AlphaFoldDB" id="A0AA38HCR2"/>
<keyword evidence="3" id="KW-1185">Reference proteome</keyword>
<comment type="caution">
    <text evidence="2">The sequence shown here is derived from an EMBL/GenBank/DDBJ whole genome shotgun (WGS) entry which is preliminary data.</text>
</comment>
<dbReference type="Proteomes" id="UP001164286">
    <property type="component" value="Unassembled WGS sequence"/>
</dbReference>
<evidence type="ECO:0000256" key="1">
    <source>
        <dbReference type="SAM" id="SignalP"/>
    </source>
</evidence>
<gene>
    <name evidence="2" type="ORF">MKK02DRAFT_42226</name>
</gene>
<name>A0AA38HCR2_9TREE</name>
<dbReference type="RefSeq" id="XP_052947628.1">
    <property type="nucleotide sequence ID" value="XM_053091895.1"/>
</dbReference>
<organism evidence="2 3">
    <name type="scientific">Dioszegia hungarica</name>
    <dbReference type="NCBI Taxonomy" id="4972"/>
    <lineage>
        <taxon>Eukaryota</taxon>
        <taxon>Fungi</taxon>
        <taxon>Dikarya</taxon>
        <taxon>Basidiomycota</taxon>
        <taxon>Agaricomycotina</taxon>
        <taxon>Tremellomycetes</taxon>
        <taxon>Tremellales</taxon>
        <taxon>Bulleribasidiaceae</taxon>
        <taxon>Dioszegia</taxon>
    </lineage>
</organism>
<feature type="chain" id="PRO_5041325835" evidence="1">
    <location>
        <begin position="17"/>
        <end position="259"/>
    </location>
</feature>
<accession>A0AA38HCR2</accession>
<sequence length="259" mass="28662">MRFFAFTLPFLALITANPLPSPESAELAVRQATDALAARTWFEHDWRCSSDKAKSDCKKRGGEWACDKSCVCVEKPKECGTYCPLRDLKKKACELKWGYTFNDDKCSCESTCPDADHKKAECAKQDGKFDLGSCSCAVPKCPFADDKAKECSKKGLGFDKDNCCCATPPPPPPPTCDYTGKAKECTKQGLGFDKANCCCAAPPTPPKCNDWEKQQCKGKWNSDKCTCEKEEDKGTCGDWWQVWLCKLKGKGCDSKCSCY</sequence>
<dbReference type="GeneID" id="77731100"/>
<feature type="signal peptide" evidence="1">
    <location>
        <begin position="1"/>
        <end position="16"/>
    </location>
</feature>
<protein>
    <submittedName>
        <fullName evidence="2">Uncharacterized protein</fullName>
    </submittedName>
</protein>